<protein>
    <submittedName>
        <fullName evidence="3">Sporulation protein YpjB</fullName>
    </submittedName>
</protein>
<accession>A0A1G7ZEB2</accession>
<proteinExistence type="predicted"/>
<organism evidence="3 4">
    <name type="scientific">Alteribacillus persepolensis</name>
    <dbReference type="NCBI Taxonomy" id="568899"/>
    <lineage>
        <taxon>Bacteria</taxon>
        <taxon>Bacillati</taxon>
        <taxon>Bacillota</taxon>
        <taxon>Bacilli</taxon>
        <taxon>Bacillales</taxon>
        <taxon>Bacillaceae</taxon>
        <taxon>Alteribacillus</taxon>
    </lineage>
</organism>
<feature type="coiled-coil region" evidence="1">
    <location>
        <begin position="92"/>
        <end position="162"/>
    </location>
</feature>
<evidence type="ECO:0000256" key="2">
    <source>
        <dbReference type="SAM" id="Phobius"/>
    </source>
</evidence>
<keyword evidence="2" id="KW-0472">Membrane</keyword>
<dbReference type="Proteomes" id="UP000199163">
    <property type="component" value="Unassembled WGS sequence"/>
</dbReference>
<sequence>MIHYRSGSFFHKQLFIYGCLSAAMFFLFFCCVGQTSAEHAAVDMEEVNEKAALLYELAEKGNYEDAKQVHSWLKQHLPSVPFDEYDVNTNQLSELLRSFERAEEAVNRAELDDKQRLRYLFAFRLAADAVVSQENPLWKQSAKQLLHQLDELEQQVHNGEVEHAKQTFQEWQRQFEEIRPAIYTGVEEQHYLPFISYVRYMDQHAGWLQSTSTNDIQKLKTALENVVNEEKRSAADPSLWLVMLSVGSAIIVSLTYAGWRKYKGEKQRQQIRD</sequence>
<dbReference type="AlphaFoldDB" id="A0A1G7ZEB2"/>
<keyword evidence="2" id="KW-1133">Transmembrane helix</keyword>
<dbReference type="RefSeq" id="WP_175487341.1">
    <property type="nucleotide sequence ID" value="NZ_FNDK01000001.1"/>
</dbReference>
<reference evidence="3 4" key="1">
    <citation type="submission" date="2016-10" db="EMBL/GenBank/DDBJ databases">
        <authorList>
            <person name="de Groot N.N."/>
        </authorList>
    </citation>
    <scope>NUCLEOTIDE SEQUENCE [LARGE SCALE GENOMIC DNA]</scope>
    <source>
        <strain evidence="3 4">DSM 21632</strain>
    </source>
</reference>
<dbReference type="InterPro" id="IPR014231">
    <property type="entry name" value="Spore_YpjB"/>
</dbReference>
<dbReference type="Pfam" id="PF09577">
    <property type="entry name" value="Spore_YpjB"/>
    <property type="match status" value="1"/>
</dbReference>
<dbReference type="STRING" id="568899.SAMN05192534_101511"/>
<keyword evidence="4" id="KW-1185">Reference proteome</keyword>
<feature type="transmembrane region" description="Helical" evidence="2">
    <location>
        <begin position="239"/>
        <end position="259"/>
    </location>
</feature>
<gene>
    <name evidence="3" type="ORF">SAMN05192534_101511</name>
</gene>
<evidence type="ECO:0000313" key="3">
    <source>
        <dbReference type="EMBL" id="SDH07014.1"/>
    </source>
</evidence>
<evidence type="ECO:0000256" key="1">
    <source>
        <dbReference type="SAM" id="Coils"/>
    </source>
</evidence>
<evidence type="ECO:0000313" key="4">
    <source>
        <dbReference type="Proteomes" id="UP000199163"/>
    </source>
</evidence>
<dbReference type="EMBL" id="FNDK01000001">
    <property type="protein sequence ID" value="SDH07014.1"/>
    <property type="molecule type" value="Genomic_DNA"/>
</dbReference>
<keyword evidence="2" id="KW-0812">Transmembrane</keyword>
<name>A0A1G7ZEB2_9BACI</name>
<keyword evidence="1" id="KW-0175">Coiled coil</keyword>